<reference evidence="6" key="1">
    <citation type="journal article" date="2022" name="Proc. Natl. Acad. Sci. U.S.A.">
        <title>Life cycle and functional genomics of the unicellular red alga Galdieria for elucidating algal and plant evolution and industrial use.</title>
        <authorList>
            <person name="Hirooka S."/>
            <person name="Itabashi T."/>
            <person name="Ichinose T.M."/>
            <person name="Onuma R."/>
            <person name="Fujiwara T."/>
            <person name="Yamashita S."/>
            <person name="Jong L.W."/>
            <person name="Tomita R."/>
            <person name="Iwane A.H."/>
            <person name="Miyagishima S.Y."/>
        </authorList>
    </citation>
    <scope>NUCLEOTIDE SEQUENCE</scope>
    <source>
        <strain evidence="6">NBRC 102759</strain>
    </source>
</reference>
<dbReference type="PANTHER" id="PTHR13105">
    <property type="entry name" value="MYELOID LEUKEMIA FACTOR"/>
    <property type="match status" value="1"/>
</dbReference>
<name>A0A9C7PVD1_9RHOD</name>
<evidence type="ECO:0000313" key="7">
    <source>
        <dbReference type="Proteomes" id="UP001061958"/>
    </source>
</evidence>
<dbReference type="OrthoDB" id="8707547at2759"/>
<keyword evidence="7" id="KW-1185">Reference proteome</keyword>
<comment type="caution">
    <text evidence="6">The sequence shown here is derived from an EMBL/GenBank/DDBJ whole genome shotgun (WGS) entry which is preliminary data.</text>
</comment>
<dbReference type="Pfam" id="PF10248">
    <property type="entry name" value="Mlf1IP"/>
    <property type="match status" value="1"/>
</dbReference>
<dbReference type="GO" id="GO:0005737">
    <property type="term" value="C:cytoplasm"/>
    <property type="evidence" value="ECO:0007669"/>
    <property type="project" value="UniProtKB-SubCell"/>
</dbReference>
<dbReference type="Proteomes" id="UP001061958">
    <property type="component" value="Unassembled WGS sequence"/>
</dbReference>
<evidence type="ECO:0000256" key="5">
    <source>
        <dbReference type="SAM" id="MobiDB-lite"/>
    </source>
</evidence>
<comment type="subcellular location">
    <subcellularLocation>
        <location evidence="1">Cytoplasm</location>
    </subcellularLocation>
</comment>
<evidence type="ECO:0000256" key="3">
    <source>
        <dbReference type="ARBA" id="ARBA00022490"/>
    </source>
</evidence>
<evidence type="ECO:0000256" key="1">
    <source>
        <dbReference type="ARBA" id="ARBA00004496"/>
    </source>
</evidence>
<comment type="similarity">
    <text evidence="2">Belongs to the MLF family.</text>
</comment>
<dbReference type="AlphaFoldDB" id="A0A9C7PVD1"/>
<evidence type="ECO:0000256" key="4">
    <source>
        <dbReference type="ARBA" id="ARBA00022553"/>
    </source>
</evidence>
<dbReference type="EMBL" id="BQMJ01000017">
    <property type="protein sequence ID" value="GJQ10621.1"/>
    <property type="molecule type" value="Genomic_DNA"/>
</dbReference>
<dbReference type="InterPro" id="IPR019376">
    <property type="entry name" value="Myeloid_leukemia_factor"/>
</dbReference>
<accession>A0A9C7PVD1</accession>
<proteinExistence type="inferred from homology"/>
<gene>
    <name evidence="6" type="ORF">GpartN1_g2412.t1</name>
</gene>
<organism evidence="6 7">
    <name type="scientific">Galdieria partita</name>
    <dbReference type="NCBI Taxonomy" id="83374"/>
    <lineage>
        <taxon>Eukaryota</taxon>
        <taxon>Rhodophyta</taxon>
        <taxon>Bangiophyceae</taxon>
        <taxon>Galdieriales</taxon>
        <taxon>Galdieriaceae</taxon>
        <taxon>Galdieria</taxon>
    </lineage>
</organism>
<keyword evidence="4" id="KW-0597">Phosphoprotein</keyword>
<sequence>MQMYRDRYPYYDGEVYDDTGVVPPESIERRPNGRRVIVEEPEDYGMPNDRAGDDEHDQNPSRGGHSVQPWNQAPFFEHFDRLFESPFAGLDRGGFGGMFGNLEQSLRRLEEDFARGAEKGNAHVYSYSSRKHFGPGGEVYEESTTTTREGNRTEVRRHLKDSAAGNEEYAWKREIDGRGREVIRRRDGAGQEITKENYYNLTPEDREQFEQQWRTLSREGLDWREENDAPVPQLTDKSWIKHDRNEHRSNGLGGFFRKLFKHGQDS</sequence>
<feature type="compositionally biased region" description="Basic and acidic residues" evidence="5">
    <location>
        <begin position="50"/>
        <end position="59"/>
    </location>
</feature>
<evidence type="ECO:0000313" key="6">
    <source>
        <dbReference type="EMBL" id="GJQ10621.1"/>
    </source>
</evidence>
<evidence type="ECO:0000256" key="2">
    <source>
        <dbReference type="ARBA" id="ARBA00008332"/>
    </source>
</evidence>
<keyword evidence="3" id="KW-0963">Cytoplasm</keyword>
<protein>
    <submittedName>
        <fullName evidence="6">Uncharacterized protein</fullName>
    </submittedName>
</protein>
<feature type="region of interest" description="Disordered" evidence="5">
    <location>
        <begin position="16"/>
        <end position="68"/>
    </location>
</feature>
<reference evidence="6" key="2">
    <citation type="submission" date="2022-01" db="EMBL/GenBank/DDBJ databases">
        <authorList>
            <person name="Hirooka S."/>
            <person name="Miyagishima S.Y."/>
        </authorList>
    </citation>
    <scope>NUCLEOTIDE SEQUENCE</scope>
    <source>
        <strain evidence="6">NBRC 102759</strain>
    </source>
</reference>